<keyword evidence="1" id="KW-1133">Transmembrane helix</keyword>
<dbReference type="AlphaFoldDB" id="A0AA38WRA4"/>
<feature type="transmembrane region" description="Helical" evidence="1">
    <location>
        <begin position="51"/>
        <end position="71"/>
    </location>
</feature>
<dbReference type="PANTHER" id="PTHR35307:SF3">
    <property type="entry name" value="DUF4220 DOMAIN-CONTAINING PROTEIN"/>
    <property type="match status" value="1"/>
</dbReference>
<evidence type="ECO:0000256" key="1">
    <source>
        <dbReference type="SAM" id="Phobius"/>
    </source>
</evidence>
<feature type="transmembrane region" description="Helical" evidence="1">
    <location>
        <begin position="133"/>
        <end position="152"/>
    </location>
</feature>
<organism evidence="2 3">
    <name type="scientific">Centaurea solstitialis</name>
    <name type="common">yellow star-thistle</name>
    <dbReference type="NCBI Taxonomy" id="347529"/>
    <lineage>
        <taxon>Eukaryota</taxon>
        <taxon>Viridiplantae</taxon>
        <taxon>Streptophyta</taxon>
        <taxon>Embryophyta</taxon>
        <taxon>Tracheophyta</taxon>
        <taxon>Spermatophyta</taxon>
        <taxon>Magnoliopsida</taxon>
        <taxon>eudicotyledons</taxon>
        <taxon>Gunneridae</taxon>
        <taxon>Pentapetalae</taxon>
        <taxon>asterids</taxon>
        <taxon>campanulids</taxon>
        <taxon>Asterales</taxon>
        <taxon>Asteraceae</taxon>
        <taxon>Carduoideae</taxon>
        <taxon>Cardueae</taxon>
        <taxon>Centaureinae</taxon>
        <taxon>Centaurea</taxon>
    </lineage>
</organism>
<protein>
    <submittedName>
        <fullName evidence="2">Uncharacterized protein</fullName>
    </submittedName>
</protein>
<dbReference type="PANTHER" id="PTHR35307">
    <property type="entry name" value="PROTEIN, PUTATIVE-RELATED"/>
    <property type="match status" value="1"/>
</dbReference>
<feature type="transmembrane region" description="Helical" evidence="1">
    <location>
        <begin position="20"/>
        <end position="39"/>
    </location>
</feature>
<comment type="caution">
    <text evidence="2">The sequence shown here is derived from an EMBL/GenBank/DDBJ whole genome shotgun (WGS) entry which is preliminary data.</text>
</comment>
<name>A0AA38WRA4_9ASTR</name>
<keyword evidence="1" id="KW-0812">Transmembrane</keyword>
<proteinExistence type="predicted"/>
<reference evidence="2" key="1">
    <citation type="submission" date="2023-03" db="EMBL/GenBank/DDBJ databases">
        <title>Chromosome-scale reference genome and RAD-based genetic map of yellow starthistle (Centaurea solstitialis) reveal putative structural variation and QTLs associated with invader traits.</title>
        <authorList>
            <person name="Reatini B."/>
            <person name="Cang F.A."/>
            <person name="Jiang Q."/>
            <person name="Mckibben M.T.W."/>
            <person name="Barker M.S."/>
            <person name="Rieseberg L.H."/>
            <person name="Dlugosch K.M."/>
        </authorList>
    </citation>
    <scope>NUCLEOTIDE SEQUENCE</scope>
    <source>
        <strain evidence="2">CAN-66</strain>
        <tissue evidence="2">Leaf</tissue>
    </source>
</reference>
<keyword evidence="3" id="KW-1185">Reference proteome</keyword>
<gene>
    <name evidence="2" type="ORF">OSB04_013460</name>
</gene>
<feature type="transmembrane region" description="Helical" evidence="1">
    <location>
        <begin position="158"/>
        <end position="178"/>
    </location>
</feature>
<keyword evidence="1" id="KW-0472">Membrane</keyword>
<evidence type="ECO:0000313" key="2">
    <source>
        <dbReference type="EMBL" id="KAJ9558846.1"/>
    </source>
</evidence>
<sequence>MSADLFQGFRHHKLWFPSRFFTINATSTTLMTITLKLLVDITSPWPTEEKLISLIFLFTMLANFLPSLGGMNDNELLTPMGPPLPVKAWCWGKTPQVRIRGFFTINATSTQLITITMNLLMDITSALPRTIKFISLIFLFTMLANFLPSLGGMDDNELFTNIMALGILISTTILELYIDQDGTYGNQYAFL</sequence>
<dbReference type="Proteomes" id="UP001172457">
    <property type="component" value="Chromosome 3"/>
</dbReference>
<dbReference type="EMBL" id="JARYMX010000003">
    <property type="protein sequence ID" value="KAJ9558846.1"/>
    <property type="molecule type" value="Genomic_DNA"/>
</dbReference>
<evidence type="ECO:0000313" key="3">
    <source>
        <dbReference type="Proteomes" id="UP001172457"/>
    </source>
</evidence>
<accession>A0AA38WRA4</accession>